<gene>
    <name evidence="1" type="ORF">U473_01235</name>
</gene>
<dbReference type="InterPro" id="IPR026838">
    <property type="entry name" value="YheC/D"/>
</dbReference>
<dbReference type="Pfam" id="PF14398">
    <property type="entry name" value="ATPgrasp_YheCD"/>
    <property type="match status" value="1"/>
</dbReference>
<dbReference type="AlphaFoldDB" id="A0A135L1M8"/>
<evidence type="ECO:0008006" key="3">
    <source>
        <dbReference type="Google" id="ProtNLM"/>
    </source>
</evidence>
<evidence type="ECO:0000313" key="2">
    <source>
        <dbReference type="Proteomes" id="UP000070352"/>
    </source>
</evidence>
<dbReference type="STRING" id="1413211.U473_01235"/>
<organism evidence="1 2">
    <name type="scientific">Tepidibacillus decaturensis</name>
    <dbReference type="NCBI Taxonomy" id="1413211"/>
    <lineage>
        <taxon>Bacteria</taxon>
        <taxon>Bacillati</taxon>
        <taxon>Bacillota</taxon>
        <taxon>Bacilli</taxon>
        <taxon>Bacillales</taxon>
        <taxon>Bacillaceae</taxon>
        <taxon>Tepidibacillus</taxon>
    </lineage>
</organism>
<protein>
    <recommendedName>
        <fullName evidence="3">YheC/YheD family protein</fullName>
    </recommendedName>
</protein>
<sequence>MNSSHYAWVRVSSIKPWKLILPHYNQTAKISSMAYTIGHNNQSKSFIISSKKNVSDLRGAFPVRVIKKNLQYKIGPIVGILTTSGFKTFRGNRKNFIDIIQTGIKTGVLVYVFTPESIEQGSKTVKAHLYYPEQKKWDSVSMPLPDVVYNRIPTRREERLPIVQQTIQFLETEGIPFFNPHFFNKWSLYQWMGESHELAPILPDTAILERTRLQNLLKKYQMLYLKPIHGKAGIGFMKVQKKITYSI</sequence>
<accession>A0A135L1M8</accession>
<name>A0A135L1M8_9BACI</name>
<keyword evidence="2" id="KW-1185">Reference proteome</keyword>
<dbReference type="Proteomes" id="UP000070352">
    <property type="component" value="Unassembled WGS sequence"/>
</dbReference>
<evidence type="ECO:0000313" key="1">
    <source>
        <dbReference type="EMBL" id="KXG42807.1"/>
    </source>
</evidence>
<proteinExistence type="predicted"/>
<dbReference type="OrthoDB" id="7869153at2"/>
<dbReference type="EMBL" id="LSKU01000001">
    <property type="protein sequence ID" value="KXG42807.1"/>
    <property type="molecule type" value="Genomic_DNA"/>
</dbReference>
<reference evidence="1 2" key="1">
    <citation type="submission" date="2016-02" db="EMBL/GenBank/DDBJ databases">
        <title>Draft Genome for Tepidibacillus decaturensis nov. sp. Strain Z9, an Anaerobic, Moderately Thermophilic and Heterotrophic Bacterium from Deep Subsurface of the Illinois Basin, USA.</title>
        <authorList>
            <person name="Dong Y."/>
            <person name="Chang J.Y."/>
            <person name="Sanford R."/>
            <person name="Fouke B.W."/>
        </authorList>
    </citation>
    <scope>NUCLEOTIDE SEQUENCE [LARGE SCALE GENOMIC DNA]</scope>
    <source>
        <strain evidence="1 2">Z9</strain>
    </source>
</reference>
<comment type="caution">
    <text evidence="1">The sequence shown here is derived from an EMBL/GenBank/DDBJ whole genome shotgun (WGS) entry which is preliminary data.</text>
</comment>